<dbReference type="RefSeq" id="WP_237817824.1">
    <property type="nucleotide sequence ID" value="NZ_JAKLTQ010000001.1"/>
</dbReference>
<name>A0ABS9L286_9MICC</name>
<evidence type="ECO:0000256" key="1">
    <source>
        <dbReference type="SAM" id="MobiDB-lite"/>
    </source>
</evidence>
<protein>
    <submittedName>
        <fullName evidence="3">DUF4282 domain-containing protein</fullName>
    </submittedName>
</protein>
<feature type="transmembrane region" description="Helical" evidence="2">
    <location>
        <begin position="62"/>
        <end position="81"/>
    </location>
</feature>
<dbReference type="InterPro" id="IPR025557">
    <property type="entry name" value="DUF4282"/>
</dbReference>
<dbReference type="Pfam" id="PF14110">
    <property type="entry name" value="DUF4282"/>
    <property type="match status" value="1"/>
</dbReference>
<keyword evidence="2" id="KW-0472">Membrane</keyword>
<evidence type="ECO:0000256" key="2">
    <source>
        <dbReference type="SAM" id="Phobius"/>
    </source>
</evidence>
<proteinExistence type="predicted"/>
<keyword evidence="4" id="KW-1185">Reference proteome</keyword>
<comment type="caution">
    <text evidence="3">The sequence shown here is derived from an EMBL/GenBank/DDBJ whole genome shotgun (WGS) entry which is preliminary data.</text>
</comment>
<organism evidence="3 4">
    <name type="scientific">Arthrobacter hankyongi</name>
    <dbReference type="NCBI Taxonomy" id="2904801"/>
    <lineage>
        <taxon>Bacteria</taxon>
        <taxon>Bacillati</taxon>
        <taxon>Actinomycetota</taxon>
        <taxon>Actinomycetes</taxon>
        <taxon>Micrococcales</taxon>
        <taxon>Micrococcaceae</taxon>
        <taxon>Arthrobacter</taxon>
    </lineage>
</organism>
<keyword evidence="2" id="KW-1133">Transmembrane helix</keyword>
<sequence>MDTIKGIKHCYQGLVMKPLFDLSFTRFVAPRMAKFVYILVMVLVFLGYLGLVFAGFQHSVAFGLFVLVLFGPLVSLIYLVLARIGLEALVAIIRTAENTSTLMRLVDALPGAADPPRPRSPYRSYPPAPPAPPAVTGL</sequence>
<evidence type="ECO:0000313" key="3">
    <source>
        <dbReference type="EMBL" id="MCG2620736.1"/>
    </source>
</evidence>
<keyword evidence="2" id="KW-0812">Transmembrane</keyword>
<dbReference type="EMBL" id="JAKLTQ010000001">
    <property type="protein sequence ID" value="MCG2620736.1"/>
    <property type="molecule type" value="Genomic_DNA"/>
</dbReference>
<dbReference type="Proteomes" id="UP001165368">
    <property type="component" value="Unassembled WGS sequence"/>
</dbReference>
<reference evidence="3" key="1">
    <citation type="submission" date="2022-01" db="EMBL/GenBank/DDBJ databases">
        <authorList>
            <person name="Jo J.-H."/>
            <person name="Im W.-T."/>
        </authorList>
    </citation>
    <scope>NUCLEOTIDE SEQUENCE</scope>
    <source>
        <strain evidence="3">I2-34</strain>
    </source>
</reference>
<evidence type="ECO:0000313" key="4">
    <source>
        <dbReference type="Proteomes" id="UP001165368"/>
    </source>
</evidence>
<feature type="transmembrane region" description="Helical" evidence="2">
    <location>
        <begin position="35"/>
        <end position="56"/>
    </location>
</feature>
<gene>
    <name evidence="3" type="ORF">LVY72_02285</name>
</gene>
<accession>A0ABS9L286</accession>
<feature type="region of interest" description="Disordered" evidence="1">
    <location>
        <begin position="114"/>
        <end position="138"/>
    </location>
</feature>